<dbReference type="InterPro" id="IPR004360">
    <property type="entry name" value="Glyas_Fos-R_dOase_dom"/>
</dbReference>
<dbReference type="RefSeq" id="WP_344955288.1">
    <property type="nucleotide sequence ID" value="NZ_BAABCX010000001.1"/>
</dbReference>
<name>A0ABP6VF30_9GAMM</name>
<sequence>MFEVAGIDHIVLRTNNLEKMIEFYTKVLGCNIERETPPETGLTQLRAGSALIDLVSVESRLGKVGGGPPTKTENNMDHFCLQIKSIPEKELIAHLSAFNIETGELSSRYGAQGFGNSIYINDPDGNVVELRNQL</sequence>
<dbReference type="InterPro" id="IPR037523">
    <property type="entry name" value="VOC_core"/>
</dbReference>
<dbReference type="InterPro" id="IPR050383">
    <property type="entry name" value="GlyoxalaseI/FosfomycinResist"/>
</dbReference>
<dbReference type="PANTHER" id="PTHR21366:SF14">
    <property type="entry name" value="GLYOXALASE DOMAIN-CONTAINING PROTEIN 5"/>
    <property type="match status" value="1"/>
</dbReference>
<evidence type="ECO:0000313" key="3">
    <source>
        <dbReference type="Proteomes" id="UP001500795"/>
    </source>
</evidence>
<keyword evidence="3" id="KW-1185">Reference proteome</keyword>
<protein>
    <submittedName>
        <fullName evidence="2">VOC family protein</fullName>
    </submittedName>
</protein>
<accession>A0ABP6VF30</accession>
<dbReference type="PROSITE" id="PS51819">
    <property type="entry name" value="VOC"/>
    <property type="match status" value="1"/>
</dbReference>
<evidence type="ECO:0000259" key="1">
    <source>
        <dbReference type="PROSITE" id="PS51819"/>
    </source>
</evidence>
<dbReference type="EMBL" id="BAABCX010000001">
    <property type="protein sequence ID" value="GAA3532371.1"/>
    <property type="molecule type" value="Genomic_DNA"/>
</dbReference>
<reference evidence="3" key="1">
    <citation type="journal article" date="2019" name="Int. J. Syst. Evol. Microbiol.">
        <title>The Global Catalogue of Microorganisms (GCM) 10K type strain sequencing project: providing services to taxonomists for standard genome sequencing and annotation.</title>
        <authorList>
            <consortium name="The Broad Institute Genomics Platform"/>
            <consortium name="The Broad Institute Genome Sequencing Center for Infectious Disease"/>
            <person name="Wu L."/>
            <person name="Ma J."/>
        </authorList>
    </citation>
    <scope>NUCLEOTIDE SEQUENCE [LARGE SCALE GENOMIC DNA]</scope>
    <source>
        <strain evidence="3">JCM 17110</strain>
    </source>
</reference>
<evidence type="ECO:0000313" key="2">
    <source>
        <dbReference type="EMBL" id="GAA3532371.1"/>
    </source>
</evidence>
<comment type="caution">
    <text evidence="2">The sequence shown here is derived from an EMBL/GenBank/DDBJ whole genome shotgun (WGS) entry which is preliminary data.</text>
</comment>
<dbReference type="SUPFAM" id="SSF54593">
    <property type="entry name" value="Glyoxalase/Bleomycin resistance protein/Dihydroxybiphenyl dioxygenase"/>
    <property type="match status" value="1"/>
</dbReference>
<dbReference type="Pfam" id="PF00903">
    <property type="entry name" value="Glyoxalase"/>
    <property type="match status" value="1"/>
</dbReference>
<gene>
    <name evidence="2" type="ORF">GCM10022394_09600</name>
</gene>
<dbReference type="PANTHER" id="PTHR21366">
    <property type="entry name" value="GLYOXALASE FAMILY PROTEIN"/>
    <property type="match status" value="1"/>
</dbReference>
<feature type="domain" description="VOC" evidence="1">
    <location>
        <begin position="6"/>
        <end position="133"/>
    </location>
</feature>
<proteinExistence type="predicted"/>
<dbReference type="Proteomes" id="UP001500795">
    <property type="component" value="Unassembled WGS sequence"/>
</dbReference>
<organism evidence="2 3">
    <name type="scientific">Zobellella aerophila</name>
    <dbReference type="NCBI Taxonomy" id="870480"/>
    <lineage>
        <taxon>Bacteria</taxon>
        <taxon>Pseudomonadati</taxon>
        <taxon>Pseudomonadota</taxon>
        <taxon>Gammaproteobacteria</taxon>
        <taxon>Aeromonadales</taxon>
        <taxon>Aeromonadaceae</taxon>
        <taxon>Zobellella</taxon>
    </lineage>
</organism>
<dbReference type="InterPro" id="IPR029068">
    <property type="entry name" value="Glyas_Bleomycin-R_OHBP_Dase"/>
</dbReference>
<dbReference type="Gene3D" id="3.10.180.10">
    <property type="entry name" value="2,3-Dihydroxybiphenyl 1,2-Dioxygenase, domain 1"/>
    <property type="match status" value="1"/>
</dbReference>